<evidence type="ECO:0000313" key="2">
    <source>
        <dbReference type="EMBL" id="RKT74688.1"/>
    </source>
</evidence>
<name>A0A495XSP4_9PSEU</name>
<dbReference type="InterPro" id="IPR036866">
    <property type="entry name" value="RibonucZ/Hydroxyglut_hydro"/>
</dbReference>
<proteinExistence type="predicted"/>
<organism evidence="2 3">
    <name type="scientific">Saccharothrix variisporea</name>
    <dbReference type="NCBI Taxonomy" id="543527"/>
    <lineage>
        <taxon>Bacteria</taxon>
        <taxon>Bacillati</taxon>
        <taxon>Actinomycetota</taxon>
        <taxon>Actinomycetes</taxon>
        <taxon>Pseudonocardiales</taxon>
        <taxon>Pseudonocardiaceae</taxon>
        <taxon>Saccharothrix</taxon>
    </lineage>
</organism>
<dbReference type="InterPro" id="IPR001279">
    <property type="entry name" value="Metallo-B-lactamas"/>
</dbReference>
<dbReference type="EMBL" id="RBXR01000001">
    <property type="protein sequence ID" value="RKT74688.1"/>
    <property type="molecule type" value="Genomic_DNA"/>
</dbReference>
<dbReference type="PANTHER" id="PTHR42951">
    <property type="entry name" value="METALLO-BETA-LACTAMASE DOMAIN-CONTAINING"/>
    <property type="match status" value="1"/>
</dbReference>
<comment type="caution">
    <text evidence="2">The sequence shown here is derived from an EMBL/GenBank/DDBJ whole genome shotgun (WGS) entry which is preliminary data.</text>
</comment>
<sequence length="307" mass="33009">MARADERVLSEELTEVAEGVHAYVQHDGSWCLSNAGVIVDGDDVVVVDTAATERRARRLRAAIASVTGATPRAVVNTHFHGDHTFGNFVFRPEAAIIAHEGAREEAAAADLGMRGLWPDVDWGGVALALPTTTYRDRMTLHVGGLAVELRHPGPAHTTSDTVVWVPDRSVLFTGDIVMSGATPFCLMGSVSGSLRTIEWLRSFDARVVVTGHGPVGGPELFDVAESYLRWVQRLAADGVRRGLSPSAVAREADLGAFAHLLDPERLVGNLHRAYAEQHGRPEGVPLDVLGIFHEMVDHHGGPLTCFA</sequence>
<keyword evidence="3" id="KW-1185">Reference proteome</keyword>
<reference evidence="2 3" key="1">
    <citation type="submission" date="2018-10" db="EMBL/GenBank/DDBJ databases">
        <title>Sequencing the genomes of 1000 actinobacteria strains.</title>
        <authorList>
            <person name="Klenk H.-P."/>
        </authorList>
    </citation>
    <scope>NUCLEOTIDE SEQUENCE [LARGE SCALE GENOMIC DNA]</scope>
    <source>
        <strain evidence="2 3">DSM 43911</strain>
    </source>
</reference>
<dbReference type="Gene3D" id="3.60.15.10">
    <property type="entry name" value="Ribonuclease Z/Hydroxyacylglutathione hydrolase-like"/>
    <property type="match status" value="1"/>
</dbReference>
<evidence type="ECO:0000259" key="1">
    <source>
        <dbReference type="SMART" id="SM00849"/>
    </source>
</evidence>
<dbReference type="InterPro" id="IPR050855">
    <property type="entry name" value="NDM-1-like"/>
</dbReference>
<dbReference type="RefSeq" id="WP_246030106.1">
    <property type="nucleotide sequence ID" value="NZ_JBIUBA010000006.1"/>
</dbReference>
<dbReference type="AlphaFoldDB" id="A0A495XSP4"/>
<protein>
    <submittedName>
        <fullName evidence="2">Cyclase</fullName>
    </submittedName>
</protein>
<accession>A0A495XSP4</accession>
<dbReference type="SUPFAM" id="SSF56281">
    <property type="entry name" value="Metallo-hydrolase/oxidoreductase"/>
    <property type="match status" value="1"/>
</dbReference>
<feature type="domain" description="Metallo-beta-lactamase" evidence="1">
    <location>
        <begin position="32"/>
        <end position="212"/>
    </location>
</feature>
<dbReference type="SMART" id="SM00849">
    <property type="entry name" value="Lactamase_B"/>
    <property type="match status" value="1"/>
</dbReference>
<evidence type="ECO:0000313" key="3">
    <source>
        <dbReference type="Proteomes" id="UP000272729"/>
    </source>
</evidence>
<gene>
    <name evidence="2" type="ORF">DFJ66_8055</name>
</gene>
<dbReference type="Proteomes" id="UP000272729">
    <property type="component" value="Unassembled WGS sequence"/>
</dbReference>
<dbReference type="Pfam" id="PF00753">
    <property type="entry name" value="Lactamase_B"/>
    <property type="match status" value="1"/>
</dbReference>
<dbReference type="CDD" id="cd16282">
    <property type="entry name" value="metallo-hydrolase-like_MBL-fold"/>
    <property type="match status" value="1"/>
</dbReference>
<dbReference type="PANTHER" id="PTHR42951:SF4">
    <property type="entry name" value="ACYL-COENZYME A THIOESTERASE MBLAC2"/>
    <property type="match status" value="1"/>
</dbReference>